<dbReference type="AlphaFoldDB" id="A0A964WTX7"/>
<dbReference type="Pfam" id="PF13416">
    <property type="entry name" value="SBP_bac_8"/>
    <property type="match status" value="1"/>
</dbReference>
<gene>
    <name evidence="5" type="ORF">E4O86_12110</name>
</gene>
<dbReference type="PROSITE" id="PS51257">
    <property type="entry name" value="PROKAR_LIPOPROTEIN"/>
    <property type="match status" value="1"/>
</dbReference>
<dbReference type="SUPFAM" id="SSF53850">
    <property type="entry name" value="Periplasmic binding protein-like II"/>
    <property type="match status" value="1"/>
</dbReference>
<keyword evidence="4" id="KW-0574">Periplasm</keyword>
<name>A0A964WTX7_9HYPH</name>
<dbReference type="EMBL" id="SPKJ01000038">
    <property type="protein sequence ID" value="MYZ48453.1"/>
    <property type="molecule type" value="Genomic_DNA"/>
</dbReference>
<dbReference type="GO" id="GO:0055052">
    <property type="term" value="C:ATP-binding cassette (ABC) transporter complex, substrate-binding subunit-containing"/>
    <property type="evidence" value="ECO:0007669"/>
    <property type="project" value="TreeGrafter"/>
</dbReference>
<keyword evidence="6" id="KW-1185">Reference proteome</keyword>
<dbReference type="InterPro" id="IPR006311">
    <property type="entry name" value="TAT_signal"/>
</dbReference>
<dbReference type="PROSITE" id="PS01037">
    <property type="entry name" value="SBP_BACTERIAL_1"/>
    <property type="match status" value="1"/>
</dbReference>
<dbReference type="GO" id="GO:0042956">
    <property type="term" value="P:maltodextrin transmembrane transport"/>
    <property type="evidence" value="ECO:0007669"/>
    <property type="project" value="TreeGrafter"/>
</dbReference>
<sequence>MITRRDVLKIGTATAATLACAGLPSAQERTELRVISLANWDERVTSEGLVKPIEAAAPVRLQVERIPFNQLMQALEVRLGARGPDPDVYIVDGPLTASYALRGHLLALDDLIDKKAIAPSAVAACSYKGKQYSAPLANTATVLFYNAALFEKAGIEPPSPDPTKRWTWEHTKEVAKALADASSGVWGLAWDQSERPYEMLPLGQSLGGVALSEDGLTASGYMDSDEFVRAWTFMQSFYNENLSPKGLFDIPVVWELFSTGKLAMMIGLTAGRDTFVKAGVPFGVAPAPYFESGKPVSTTGGWTFGVNPRTEKREASEAFIRALMEPAVQEQFLRSRPYPPFLTALWTRMSDYYSGDMWRIVEYDYANTAVARPSTPGYREYEEILRLALRDIQTGADPKSTLTAAARKTDRELRKYRS</sequence>
<dbReference type="PROSITE" id="PS51318">
    <property type="entry name" value="TAT"/>
    <property type="match status" value="1"/>
</dbReference>
<protein>
    <submittedName>
        <fullName evidence="5">Sugar ABC transporter substrate-binding protein</fullName>
    </submittedName>
</protein>
<dbReference type="Proteomes" id="UP000773614">
    <property type="component" value="Unassembled WGS sequence"/>
</dbReference>
<keyword evidence="3" id="KW-0732">Signal</keyword>
<dbReference type="InterPro" id="IPR006061">
    <property type="entry name" value="SBP_1_CS"/>
</dbReference>
<dbReference type="GO" id="GO:1901982">
    <property type="term" value="F:maltose binding"/>
    <property type="evidence" value="ECO:0007669"/>
    <property type="project" value="TreeGrafter"/>
</dbReference>
<comment type="similarity">
    <text evidence="1">Belongs to the bacterial solute-binding protein 1 family.</text>
</comment>
<proteinExistence type="inferred from homology"/>
<dbReference type="InterPro" id="IPR006059">
    <property type="entry name" value="SBP"/>
</dbReference>
<dbReference type="GO" id="GO:0015768">
    <property type="term" value="P:maltose transport"/>
    <property type="evidence" value="ECO:0007669"/>
    <property type="project" value="TreeGrafter"/>
</dbReference>
<keyword evidence="2" id="KW-0813">Transport</keyword>
<evidence type="ECO:0000313" key="6">
    <source>
        <dbReference type="Proteomes" id="UP000773614"/>
    </source>
</evidence>
<dbReference type="RefSeq" id="WP_161140802.1">
    <property type="nucleotide sequence ID" value="NZ_SPKJ01000038.1"/>
</dbReference>
<comment type="caution">
    <text evidence="5">The sequence shown here is derived from an EMBL/GenBank/DDBJ whole genome shotgun (WGS) entry which is preliminary data.</text>
</comment>
<reference evidence="5" key="1">
    <citation type="submission" date="2019-03" db="EMBL/GenBank/DDBJ databases">
        <title>Afifella sp. nov., isolated from activated sludge.</title>
        <authorList>
            <person name="Li Q."/>
            <person name="Liu Y."/>
        </authorList>
    </citation>
    <scope>NUCLEOTIDE SEQUENCE</scope>
    <source>
        <strain evidence="5">L72</strain>
    </source>
</reference>
<evidence type="ECO:0000313" key="5">
    <source>
        <dbReference type="EMBL" id="MYZ48453.1"/>
    </source>
</evidence>
<organism evidence="5 6">
    <name type="scientific">Propylenella binzhouense</name>
    <dbReference type="NCBI Taxonomy" id="2555902"/>
    <lineage>
        <taxon>Bacteria</taxon>
        <taxon>Pseudomonadati</taxon>
        <taxon>Pseudomonadota</taxon>
        <taxon>Alphaproteobacteria</taxon>
        <taxon>Hyphomicrobiales</taxon>
        <taxon>Propylenellaceae</taxon>
        <taxon>Propylenella</taxon>
    </lineage>
</organism>
<dbReference type="PANTHER" id="PTHR30061:SF50">
    <property type="entry name" value="MALTOSE_MALTODEXTRIN-BINDING PERIPLASMIC PROTEIN"/>
    <property type="match status" value="1"/>
</dbReference>
<accession>A0A964WTX7</accession>
<dbReference type="Gene3D" id="3.40.190.10">
    <property type="entry name" value="Periplasmic binding protein-like II"/>
    <property type="match status" value="1"/>
</dbReference>
<dbReference type="OrthoDB" id="6431346at2"/>
<dbReference type="CDD" id="cd13585">
    <property type="entry name" value="PBP2_TMBP_like"/>
    <property type="match status" value="1"/>
</dbReference>
<evidence type="ECO:0000256" key="3">
    <source>
        <dbReference type="ARBA" id="ARBA00022729"/>
    </source>
</evidence>
<evidence type="ECO:0000256" key="1">
    <source>
        <dbReference type="ARBA" id="ARBA00008520"/>
    </source>
</evidence>
<evidence type="ECO:0000256" key="4">
    <source>
        <dbReference type="ARBA" id="ARBA00022764"/>
    </source>
</evidence>
<dbReference type="GO" id="GO:0055085">
    <property type="term" value="P:transmembrane transport"/>
    <property type="evidence" value="ECO:0007669"/>
    <property type="project" value="InterPro"/>
</dbReference>
<evidence type="ECO:0000256" key="2">
    <source>
        <dbReference type="ARBA" id="ARBA00022448"/>
    </source>
</evidence>
<dbReference type="PANTHER" id="PTHR30061">
    <property type="entry name" value="MALTOSE-BINDING PERIPLASMIC PROTEIN"/>
    <property type="match status" value="1"/>
</dbReference>